<comment type="subcellular location">
    <subcellularLocation>
        <location evidence="1">Membrane</location>
        <topology evidence="1">Multi-pass membrane protein</topology>
    </subcellularLocation>
</comment>
<dbReference type="OMA" id="FIMCTAY"/>
<feature type="transmembrane region" description="Helical" evidence="7">
    <location>
        <begin position="149"/>
        <end position="175"/>
    </location>
</feature>
<dbReference type="PANTHER" id="PTHR19139:SF199">
    <property type="entry name" value="MIP17260P"/>
    <property type="match status" value="1"/>
</dbReference>
<organism evidence="8 9">
    <name type="scientific">Onchocerca volvulus</name>
    <dbReference type="NCBI Taxonomy" id="6282"/>
    <lineage>
        <taxon>Eukaryota</taxon>
        <taxon>Metazoa</taxon>
        <taxon>Ecdysozoa</taxon>
        <taxon>Nematoda</taxon>
        <taxon>Chromadorea</taxon>
        <taxon>Rhabditida</taxon>
        <taxon>Spirurina</taxon>
        <taxon>Spiruromorpha</taxon>
        <taxon>Filarioidea</taxon>
        <taxon>Onchocercidae</taxon>
        <taxon>Onchocerca</taxon>
    </lineage>
</organism>
<dbReference type="Gene3D" id="1.20.1080.10">
    <property type="entry name" value="Glycerol uptake facilitator protein"/>
    <property type="match status" value="1"/>
</dbReference>
<feature type="transmembrane region" description="Helical" evidence="7">
    <location>
        <begin position="33"/>
        <end position="57"/>
    </location>
</feature>
<evidence type="ECO:0000256" key="4">
    <source>
        <dbReference type="ARBA" id="ARBA00022989"/>
    </source>
</evidence>
<comment type="similarity">
    <text evidence="2 6">Belongs to the MIP/aquaporin (TC 1.A.8) family.</text>
</comment>
<accession>A0A8R1U3F8</accession>
<evidence type="ECO:0000256" key="7">
    <source>
        <dbReference type="SAM" id="Phobius"/>
    </source>
</evidence>
<evidence type="ECO:0000256" key="3">
    <source>
        <dbReference type="ARBA" id="ARBA00022692"/>
    </source>
</evidence>
<evidence type="ECO:0008006" key="10">
    <source>
        <dbReference type="Google" id="ProtNLM"/>
    </source>
</evidence>
<dbReference type="InterPro" id="IPR000425">
    <property type="entry name" value="MIP"/>
</dbReference>
<keyword evidence="5 7" id="KW-0472">Membrane</keyword>
<keyword evidence="6" id="KW-0813">Transport</keyword>
<dbReference type="InterPro" id="IPR034294">
    <property type="entry name" value="Aquaporin_transptr"/>
</dbReference>
<evidence type="ECO:0000256" key="5">
    <source>
        <dbReference type="ARBA" id="ARBA00023136"/>
    </source>
</evidence>
<sequence>MKPIVQRLSFDFCKEHNSQPSPRNEYKPSPGDFFLPAIAEFVGTFIFTFLSIFSYLHTINTQLVVSLVDGAILYALMCSLGCFSGAYFNPAQTLAVIFVGKCRLAVGFFMIFMQFLGAFFGAVYAQWILQNHAFAVAMHAAMQWSSTTNIYAASGLQYFFMELTLSTLICCAYLFTGVISRGKNGTLCASVVAITRGIITLIAYSTIGQTANLARTIGLSSTTYIFLSIHYEWRFIYIPFLVDLISAPIAAIIYWLSVKYLMENIKSMPKD</sequence>
<feature type="transmembrane region" description="Helical" evidence="7">
    <location>
        <begin position="63"/>
        <end position="83"/>
    </location>
</feature>
<evidence type="ECO:0000256" key="2">
    <source>
        <dbReference type="ARBA" id="ARBA00006175"/>
    </source>
</evidence>
<evidence type="ECO:0000256" key="1">
    <source>
        <dbReference type="ARBA" id="ARBA00004141"/>
    </source>
</evidence>
<dbReference type="Pfam" id="PF00230">
    <property type="entry name" value="MIP"/>
    <property type="match status" value="1"/>
</dbReference>
<reference evidence="9" key="1">
    <citation type="submission" date="2013-10" db="EMBL/GenBank/DDBJ databases">
        <title>Genome sequencing of Onchocerca volvulus.</title>
        <authorList>
            <person name="Cotton J."/>
            <person name="Tsai J."/>
            <person name="Stanley E."/>
            <person name="Tracey A."/>
            <person name="Holroyd N."/>
            <person name="Lustigman S."/>
            <person name="Berriman M."/>
        </authorList>
    </citation>
    <scope>NUCLEOTIDE SEQUENCE</scope>
</reference>
<evidence type="ECO:0000256" key="6">
    <source>
        <dbReference type="RuleBase" id="RU000477"/>
    </source>
</evidence>
<dbReference type="SUPFAM" id="SSF81338">
    <property type="entry name" value="Aquaporin-like"/>
    <property type="match status" value="1"/>
</dbReference>
<evidence type="ECO:0000313" key="8">
    <source>
        <dbReference type="EnsemblMetazoa" id="OVOC9996.1"/>
    </source>
</evidence>
<dbReference type="Proteomes" id="UP000024404">
    <property type="component" value="Unassembled WGS sequence"/>
</dbReference>
<dbReference type="GO" id="GO:0005886">
    <property type="term" value="C:plasma membrane"/>
    <property type="evidence" value="ECO:0007669"/>
    <property type="project" value="TreeGrafter"/>
</dbReference>
<dbReference type="EnsemblMetazoa" id="OVOC9996.1">
    <property type="protein sequence ID" value="OVOC9996.1"/>
    <property type="gene ID" value="WBGene00246805"/>
</dbReference>
<dbReference type="PANTHER" id="PTHR19139">
    <property type="entry name" value="AQUAPORIN TRANSPORTER"/>
    <property type="match status" value="1"/>
</dbReference>
<dbReference type="GO" id="GO:0015250">
    <property type="term" value="F:water channel activity"/>
    <property type="evidence" value="ECO:0007669"/>
    <property type="project" value="TreeGrafter"/>
</dbReference>
<name>A0A8R1U3F8_ONCVO</name>
<keyword evidence="9" id="KW-1185">Reference proteome</keyword>
<evidence type="ECO:0000313" key="9">
    <source>
        <dbReference type="Proteomes" id="UP000024404"/>
    </source>
</evidence>
<dbReference type="InterPro" id="IPR023271">
    <property type="entry name" value="Aquaporin-like"/>
</dbReference>
<dbReference type="PRINTS" id="PR00783">
    <property type="entry name" value="MINTRINSICP"/>
</dbReference>
<feature type="transmembrane region" description="Helical" evidence="7">
    <location>
        <begin position="236"/>
        <end position="258"/>
    </location>
</feature>
<protein>
    <recommendedName>
        <fullName evidence="10">Aquaporin</fullName>
    </recommendedName>
</protein>
<proteinExistence type="inferred from homology"/>
<dbReference type="EMBL" id="CMVM020000310">
    <property type="status" value="NOT_ANNOTATED_CDS"/>
    <property type="molecule type" value="Genomic_DNA"/>
</dbReference>
<feature type="transmembrane region" description="Helical" evidence="7">
    <location>
        <begin position="187"/>
        <end position="207"/>
    </location>
</feature>
<keyword evidence="4 7" id="KW-1133">Transmembrane helix</keyword>
<keyword evidence="3 6" id="KW-0812">Transmembrane</keyword>
<reference evidence="8" key="2">
    <citation type="submission" date="2022-06" db="UniProtKB">
        <authorList>
            <consortium name="EnsemblMetazoa"/>
        </authorList>
    </citation>
    <scope>IDENTIFICATION</scope>
</reference>
<dbReference type="AlphaFoldDB" id="A0A8R1U3F8"/>
<feature type="transmembrane region" description="Helical" evidence="7">
    <location>
        <begin position="104"/>
        <end position="129"/>
    </location>
</feature>